<evidence type="ECO:0000313" key="1">
    <source>
        <dbReference type="EMBL" id="MPD03205.1"/>
    </source>
</evidence>
<reference evidence="1 2" key="1">
    <citation type="submission" date="2019-05" db="EMBL/GenBank/DDBJ databases">
        <title>Another draft genome of Portunus trituberculatus and its Hox gene families provides insights of decapod evolution.</title>
        <authorList>
            <person name="Jeong J.-H."/>
            <person name="Song I."/>
            <person name="Kim S."/>
            <person name="Choi T."/>
            <person name="Kim D."/>
            <person name="Ryu S."/>
            <person name="Kim W."/>
        </authorList>
    </citation>
    <scope>NUCLEOTIDE SEQUENCE [LARGE SCALE GENOMIC DNA]</scope>
    <source>
        <tissue evidence="1">Muscle</tissue>
    </source>
</reference>
<dbReference type="Proteomes" id="UP000324222">
    <property type="component" value="Unassembled WGS sequence"/>
</dbReference>
<name>A0A5B7KF49_PORTR</name>
<accession>A0A5B7KF49</accession>
<sequence length="67" mass="7405">MPPSAMQPSHGCPLYFRSRLSLSHASTISLQELMGACLDLHNTPFKCTVHKSSTRSRDPYVCGINNI</sequence>
<dbReference type="AlphaFoldDB" id="A0A5B7KF49"/>
<organism evidence="1 2">
    <name type="scientific">Portunus trituberculatus</name>
    <name type="common">Swimming crab</name>
    <name type="synonym">Neptunus trituberculatus</name>
    <dbReference type="NCBI Taxonomy" id="210409"/>
    <lineage>
        <taxon>Eukaryota</taxon>
        <taxon>Metazoa</taxon>
        <taxon>Ecdysozoa</taxon>
        <taxon>Arthropoda</taxon>
        <taxon>Crustacea</taxon>
        <taxon>Multicrustacea</taxon>
        <taxon>Malacostraca</taxon>
        <taxon>Eumalacostraca</taxon>
        <taxon>Eucarida</taxon>
        <taxon>Decapoda</taxon>
        <taxon>Pleocyemata</taxon>
        <taxon>Brachyura</taxon>
        <taxon>Eubrachyura</taxon>
        <taxon>Portunoidea</taxon>
        <taxon>Portunidae</taxon>
        <taxon>Portuninae</taxon>
        <taxon>Portunus</taxon>
    </lineage>
</organism>
<dbReference type="EMBL" id="VSRR010135147">
    <property type="protein sequence ID" value="MPD03205.1"/>
    <property type="molecule type" value="Genomic_DNA"/>
</dbReference>
<evidence type="ECO:0000313" key="2">
    <source>
        <dbReference type="Proteomes" id="UP000324222"/>
    </source>
</evidence>
<gene>
    <name evidence="1" type="ORF">E2C01_098830</name>
</gene>
<keyword evidence="2" id="KW-1185">Reference proteome</keyword>
<proteinExistence type="predicted"/>
<protein>
    <submittedName>
        <fullName evidence="1">Uncharacterized protein</fullName>
    </submittedName>
</protein>
<comment type="caution">
    <text evidence="1">The sequence shown here is derived from an EMBL/GenBank/DDBJ whole genome shotgun (WGS) entry which is preliminary data.</text>
</comment>